<dbReference type="OrthoDB" id="6337960at2759"/>
<feature type="compositionally biased region" description="Low complexity" evidence="1">
    <location>
        <begin position="248"/>
        <end position="261"/>
    </location>
</feature>
<evidence type="ECO:0000313" key="3">
    <source>
        <dbReference type="RefSeq" id="XP_012241722.1"/>
    </source>
</evidence>
<dbReference type="RefSeq" id="XP_012241722.1">
    <property type="nucleotide sequence ID" value="XM_012386299.3"/>
</dbReference>
<dbReference type="GeneID" id="100748645"/>
<dbReference type="AlphaFoldDB" id="A0A6P3UUY6"/>
<reference evidence="3" key="1">
    <citation type="submission" date="2025-08" db="UniProtKB">
        <authorList>
            <consortium name="RefSeq"/>
        </authorList>
    </citation>
    <scope>IDENTIFICATION</scope>
</reference>
<accession>A0A6P3UUY6</accession>
<evidence type="ECO:0000313" key="2">
    <source>
        <dbReference type="Proteomes" id="UP000515180"/>
    </source>
</evidence>
<name>A0A6P3UUY6_BOMIM</name>
<proteinExistence type="predicted"/>
<feature type="region of interest" description="Disordered" evidence="1">
    <location>
        <begin position="242"/>
        <end position="263"/>
    </location>
</feature>
<gene>
    <name evidence="3" type="primary">LOC100748645</name>
</gene>
<protein>
    <submittedName>
        <fullName evidence="3">Uncharacterized protein LOC100748645 isoform X1</fullName>
    </submittedName>
</protein>
<dbReference type="Proteomes" id="UP000515180">
    <property type="component" value="Unplaced"/>
</dbReference>
<keyword evidence="2" id="KW-1185">Reference proteome</keyword>
<feature type="region of interest" description="Disordered" evidence="1">
    <location>
        <begin position="397"/>
        <end position="416"/>
    </location>
</feature>
<dbReference type="KEGG" id="bim:100748645"/>
<evidence type="ECO:0000256" key="1">
    <source>
        <dbReference type="SAM" id="MobiDB-lite"/>
    </source>
</evidence>
<organism evidence="2 3">
    <name type="scientific">Bombus impatiens</name>
    <name type="common">Bumblebee</name>
    <dbReference type="NCBI Taxonomy" id="132113"/>
    <lineage>
        <taxon>Eukaryota</taxon>
        <taxon>Metazoa</taxon>
        <taxon>Ecdysozoa</taxon>
        <taxon>Arthropoda</taxon>
        <taxon>Hexapoda</taxon>
        <taxon>Insecta</taxon>
        <taxon>Pterygota</taxon>
        <taxon>Neoptera</taxon>
        <taxon>Endopterygota</taxon>
        <taxon>Hymenoptera</taxon>
        <taxon>Apocrita</taxon>
        <taxon>Aculeata</taxon>
        <taxon>Apoidea</taxon>
        <taxon>Anthophila</taxon>
        <taxon>Apidae</taxon>
        <taxon>Bombus</taxon>
        <taxon>Pyrobombus</taxon>
    </lineage>
</organism>
<sequence length="473" mass="53412">MGNYVNKFFPHNTEAYNNKMEKEEIRCPLSTDEVTLETDIMETPPIVRKTLIDPRSITSGINRTPIEVNCTPLGTNKKMISAMPKHLQTKQYLETDIDKIMLCLTPIKHCMPKVIDIPKVQLPTMEDKGIDIPSTPTTSNLNNEKVITDIEKERFNILGLDPRSPAADFDRTPILMPKSIKRLRARSQEFLHRAGSYDTDIFYPKFSYCETSSQCNVTEVQASHSLATTDVNSLNSVISNCDNKSKSPESLYSSPSSGNESTSVNEIFASAKEELEDSSESQRISGQNKFNDVCVKKDIEEKKTCVTSDEIIKVWRDSLILDEPQELKTSELDNVQIIEEKVAQVSKEEVIITFDDDNIAKLANFESERTKIDTIRKKKKNLKSEVKIPIDEKKFSNSINKDGSESTKIRTPLGNRSNNGQVQTLLIKSPQQVFRNKGITSKILQENTPPHKKHTTKSKLAGIQWDPDSTIII</sequence>